<dbReference type="EC" id="2.5.1.25" evidence="2"/>
<comment type="caution">
    <text evidence="14">The sequence shown here is derived from an EMBL/GenBank/DDBJ whole genome shotgun (WGS) entry which is preliminary data.</text>
</comment>
<evidence type="ECO:0000256" key="11">
    <source>
        <dbReference type="ARBA" id="ARBA00048718"/>
    </source>
</evidence>
<proteinExistence type="inferred from homology"/>
<dbReference type="Pfam" id="PF03942">
    <property type="entry name" value="DTW"/>
    <property type="match status" value="1"/>
</dbReference>
<accession>A0A8H7PD01</accession>
<keyword evidence="6" id="KW-0539">Nucleus</keyword>
<evidence type="ECO:0000256" key="6">
    <source>
        <dbReference type="ARBA" id="ARBA00023242"/>
    </source>
</evidence>
<organism evidence="14 15">
    <name type="scientific">Mortierella isabellina</name>
    <name type="common">Filamentous fungus</name>
    <name type="synonym">Umbelopsis isabellina</name>
    <dbReference type="NCBI Taxonomy" id="91625"/>
    <lineage>
        <taxon>Eukaryota</taxon>
        <taxon>Fungi</taxon>
        <taxon>Fungi incertae sedis</taxon>
        <taxon>Mucoromycota</taxon>
        <taxon>Mucoromycotina</taxon>
        <taxon>Umbelopsidomycetes</taxon>
        <taxon>Umbelopsidales</taxon>
        <taxon>Umbelopsidaceae</taxon>
        <taxon>Umbelopsis</taxon>
    </lineage>
</organism>
<evidence type="ECO:0000256" key="8">
    <source>
        <dbReference type="ARBA" id="ARBA00038290"/>
    </source>
</evidence>
<dbReference type="AlphaFoldDB" id="A0A8H7PD01"/>
<comment type="subcellular location">
    <subcellularLocation>
        <location evidence="1">Nucleus</location>
    </subcellularLocation>
</comment>
<evidence type="ECO:0000256" key="7">
    <source>
        <dbReference type="ARBA" id="ARBA00037050"/>
    </source>
</evidence>
<dbReference type="SMART" id="SM01144">
    <property type="entry name" value="DTW"/>
    <property type="match status" value="1"/>
</dbReference>
<evidence type="ECO:0000256" key="1">
    <source>
        <dbReference type="ARBA" id="ARBA00004123"/>
    </source>
</evidence>
<dbReference type="EMBL" id="JAEPQZ010000019">
    <property type="protein sequence ID" value="KAG2171658.1"/>
    <property type="molecule type" value="Genomic_DNA"/>
</dbReference>
<dbReference type="GO" id="GO:0008033">
    <property type="term" value="P:tRNA processing"/>
    <property type="evidence" value="ECO:0007669"/>
    <property type="project" value="UniProtKB-KW"/>
</dbReference>
<gene>
    <name evidence="14" type="ORF">INT43_008038</name>
</gene>
<feature type="region of interest" description="Disordered" evidence="12">
    <location>
        <begin position="1"/>
        <end position="21"/>
    </location>
</feature>
<evidence type="ECO:0000256" key="3">
    <source>
        <dbReference type="ARBA" id="ARBA00022679"/>
    </source>
</evidence>
<evidence type="ECO:0000313" key="15">
    <source>
        <dbReference type="Proteomes" id="UP000654370"/>
    </source>
</evidence>
<evidence type="ECO:0000313" key="14">
    <source>
        <dbReference type="EMBL" id="KAG2171658.1"/>
    </source>
</evidence>
<dbReference type="Proteomes" id="UP000654370">
    <property type="component" value="Unassembled WGS sequence"/>
</dbReference>
<comment type="catalytic activity">
    <reaction evidence="11">
        <text>a uridine in tRNA + S-adenosyl-L-methionine = a 3-[(3S)-3-amino-3-carboxypropyl]uridine in tRNA + S-methyl-5'-thioadenosine + H(+)</text>
        <dbReference type="Rhea" id="RHEA:62432"/>
        <dbReference type="Rhea" id="RHEA-COMP:13339"/>
        <dbReference type="Rhea" id="RHEA-COMP:16092"/>
        <dbReference type="ChEBI" id="CHEBI:15378"/>
        <dbReference type="ChEBI" id="CHEBI:17509"/>
        <dbReference type="ChEBI" id="CHEBI:59789"/>
        <dbReference type="ChEBI" id="CHEBI:65315"/>
        <dbReference type="ChEBI" id="CHEBI:82930"/>
        <dbReference type="EC" id="2.5.1.25"/>
    </reaction>
</comment>
<dbReference type="PANTHER" id="PTHR15627">
    <property type="entry name" value="NATURAL KILLER CELL-SPECIFIC ANTIGEN KLIP1"/>
    <property type="match status" value="1"/>
</dbReference>
<sequence length="292" mass="33564">MSDNCSESSGNRKRPASPALSKFDDLKIQDDSILHEHSDREVCPKCQKSAMYFCYRCFTPSTASAGHVPRLDLPVPMDIIKHEKELDGKSTAAHARVIAPSDVNIYGWQEIPEYENPDQVLLLFPGPDAKTLSEIPRESFTRLVVIDGTWKQASKIARLSPQLKNVRKVTIVPRKTLFWRYQSLSDNYLATIEAIYYLYREYAEAFEMNGNPYDGRYDNLLFYFKFFYNMIQNKYRKENRPYTHRQRKGYIEYDEADSENTLESGEVESGDLESGDSETNDQTSGNAARTAL</sequence>
<dbReference type="GO" id="GO:0005634">
    <property type="term" value="C:nucleus"/>
    <property type="evidence" value="ECO:0007669"/>
    <property type="project" value="UniProtKB-SubCell"/>
</dbReference>
<reference evidence="14" key="1">
    <citation type="submission" date="2020-12" db="EMBL/GenBank/DDBJ databases">
        <title>Metabolic potential, ecology and presence of endohyphal bacteria is reflected in genomic diversity of Mucoromycotina.</title>
        <authorList>
            <person name="Muszewska A."/>
            <person name="Okrasinska A."/>
            <person name="Steczkiewicz K."/>
            <person name="Drgas O."/>
            <person name="Orlowska M."/>
            <person name="Perlinska-Lenart U."/>
            <person name="Aleksandrzak-Piekarczyk T."/>
            <person name="Szatraj K."/>
            <person name="Zielenkiewicz U."/>
            <person name="Pilsyk S."/>
            <person name="Malc E."/>
            <person name="Mieczkowski P."/>
            <person name="Kruszewska J.S."/>
            <person name="Biernat P."/>
            <person name="Pawlowska J."/>
        </authorList>
    </citation>
    <scope>NUCLEOTIDE SEQUENCE</scope>
    <source>
        <strain evidence="14">WA0000067209</strain>
    </source>
</reference>
<feature type="region of interest" description="Disordered" evidence="12">
    <location>
        <begin position="250"/>
        <end position="292"/>
    </location>
</feature>
<evidence type="ECO:0000256" key="2">
    <source>
        <dbReference type="ARBA" id="ARBA00012386"/>
    </source>
</evidence>
<keyword evidence="15" id="KW-1185">Reference proteome</keyword>
<feature type="compositionally biased region" description="Acidic residues" evidence="12">
    <location>
        <begin position="252"/>
        <end position="279"/>
    </location>
</feature>
<dbReference type="OrthoDB" id="660555at2759"/>
<dbReference type="PANTHER" id="PTHR15627:SF8">
    <property type="entry name" value="TRNA-URIDINE AMINOCARBOXYPROPYLTRANSFERASE 1"/>
    <property type="match status" value="1"/>
</dbReference>
<feature type="domain" description="DTW" evidence="13">
    <location>
        <begin position="50"/>
        <end position="236"/>
    </location>
</feature>
<keyword evidence="4" id="KW-0949">S-adenosyl-L-methionine</keyword>
<evidence type="ECO:0000256" key="12">
    <source>
        <dbReference type="SAM" id="MobiDB-lite"/>
    </source>
</evidence>
<keyword evidence="5" id="KW-0819">tRNA processing</keyword>
<comment type="function">
    <text evidence="7">Catalyzes the formation of 3-(3-amino-3-carboxypropyl)uridine (acp3U) at position 20 in the D-loop of several cytoplasmic tRNAs (acp3U(20)).</text>
</comment>
<name>A0A8H7PD01_MORIS</name>
<evidence type="ECO:0000256" key="9">
    <source>
        <dbReference type="ARBA" id="ARBA00039242"/>
    </source>
</evidence>
<evidence type="ECO:0000256" key="10">
    <source>
        <dbReference type="ARBA" id="ARBA00042508"/>
    </source>
</evidence>
<dbReference type="GO" id="GO:0016432">
    <property type="term" value="F:tRNA-uridine aminocarboxypropyltransferase activity"/>
    <property type="evidence" value="ECO:0007669"/>
    <property type="project" value="UniProtKB-EC"/>
</dbReference>
<evidence type="ECO:0000256" key="4">
    <source>
        <dbReference type="ARBA" id="ARBA00022691"/>
    </source>
</evidence>
<dbReference type="InterPro" id="IPR051521">
    <property type="entry name" value="tRNA_Mod/Golgi_Maint"/>
</dbReference>
<dbReference type="InterPro" id="IPR005636">
    <property type="entry name" value="DTW"/>
</dbReference>
<feature type="compositionally biased region" description="Polar residues" evidence="12">
    <location>
        <begin position="280"/>
        <end position="292"/>
    </location>
</feature>
<evidence type="ECO:0000256" key="5">
    <source>
        <dbReference type="ARBA" id="ARBA00022694"/>
    </source>
</evidence>
<comment type="similarity">
    <text evidence="8">Belongs to the TDD superfamily. DTWD1 family.</text>
</comment>
<evidence type="ECO:0000259" key="13">
    <source>
        <dbReference type="SMART" id="SM01144"/>
    </source>
</evidence>
<keyword evidence="3" id="KW-0808">Transferase</keyword>
<protein>
    <recommendedName>
        <fullName evidence="9">tRNA-uridine aminocarboxypropyltransferase 1</fullName>
        <ecNumber evidence="2">2.5.1.25</ecNumber>
    </recommendedName>
    <alternativeName>
        <fullName evidence="10">DTW domain-containing protein 1</fullName>
    </alternativeName>
</protein>